<dbReference type="InterPro" id="IPR005467">
    <property type="entry name" value="His_kinase_dom"/>
</dbReference>
<dbReference type="AlphaFoldDB" id="A0A560GX81"/>
<dbReference type="GO" id="GO:0005524">
    <property type="term" value="F:ATP binding"/>
    <property type="evidence" value="ECO:0007669"/>
    <property type="project" value="UniProtKB-KW"/>
</dbReference>
<evidence type="ECO:0000256" key="9">
    <source>
        <dbReference type="SAM" id="Phobius"/>
    </source>
</evidence>
<dbReference type="Gene3D" id="3.30.565.10">
    <property type="entry name" value="Histidine kinase-like ATPase, C-terminal domain"/>
    <property type="match status" value="1"/>
</dbReference>
<evidence type="ECO:0000256" key="2">
    <source>
        <dbReference type="ARBA" id="ARBA00012438"/>
    </source>
</evidence>
<dbReference type="EC" id="2.7.13.3" evidence="2"/>
<dbReference type="PROSITE" id="PS50112">
    <property type="entry name" value="PAS"/>
    <property type="match status" value="1"/>
</dbReference>
<keyword evidence="9" id="KW-0812">Transmembrane</keyword>
<dbReference type="InterPro" id="IPR003661">
    <property type="entry name" value="HisK_dim/P_dom"/>
</dbReference>
<sequence length="683" mass="70777">MLALYPLAGLLDPLLVSAVPGWAPWNVRAGIGLALVMLWGPGRLTLAMPMVMVAAVAGLALRAIVLPSSMPFAPALAIPTLAEPLVFAVPGLLLARRLRRDGDSYVLEDADGVTRLLVLAMAGALGQSLLLLALARFLPGWPLAGGTMTGWDGRAMAADPLTAALQHWVGDMAGVTVAATLALMAPRLARRLRPAHLWRAQTLGQIAGICLSVAVIFPRVVGSRFYPVFIPLVWVAAGSGLPGAVLALAALETGLSLGIAICDIQPYQALKLQILMLSLAMTGLLLGAVISERERVRAAAAKGEARLKTLIELAPDGIVILDTDGRVEEVNRVVADLTGRAADSLRGRPLADLLRREGGEEWLVAADGEPLPVESSLAMVPVSVTDEAGARMGVLTIRDISARKRAAAALGQHRAAAEQASRSHLTEELAAALAHELNQPLSAIVSYTGACRRVLEAAREGAEHGAKALDLMGKAAAQAERAGAIIRHLREFYRTGQVASAPVPASDLVAGVARLLADEVANAGARLDLAVDATLTLAIDRVQVEQVLINLVRNALDALAEGDATDRRILIEVRPALAAPDGTGDGARAEVRVADTGPGIAAEVAGRLFAPFTTTRRTGMGLGLSISRGIVEAHGGRLQAGGDALGGAAFSFTLPLATLPPGTLAKRELVPAPPAGEAPHAAA</sequence>
<feature type="transmembrane region" description="Helical" evidence="9">
    <location>
        <begin position="165"/>
        <end position="185"/>
    </location>
</feature>
<dbReference type="PRINTS" id="PR00344">
    <property type="entry name" value="BCTRLSENSOR"/>
</dbReference>
<dbReference type="Pfam" id="PF02518">
    <property type="entry name" value="HATPase_c"/>
    <property type="match status" value="1"/>
</dbReference>
<feature type="domain" description="PAS" evidence="11">
    <location>
        <begin position="303"/>
        <end position="357"/>
    </location>
</feature>
<evidence type="ECO:0000313" key="12">
    <source>
        <dbReference type="EMBL" id="TWB38040.1"/>
    </source>
</evidence>
<dbReference type="PANTHER" id="PTHR43065:SF46">
    <property type="entry name" value="C4-DICARBOXYLATE TRANSPORT SENSOR PROTEIN DCTB"/>
    <property type="match status" value="1"/>
</dbReference>
<feature type="transmembrane region" description="Helical" evidence="9">
    <location>
        <begin position="197"/>
        <end position="217"/>
    </location>
</feature>
<name>A0A560GX81_9PROT</name>
<evidence type="ECO:0000256" key="7">
    <source>
        <dbReference type="ARBA" id="ARBA00022840"/>
    </source>
</evidence>
<keyword evidence="9" id="KW-0472">Membrane</keyword>
<dbReference type="Pfam" id="PF13188">
    <property type="entry name" value="PAS_8"/>
    <property type="match status" value="1"/>
</dbReference>
<feature type="transmembrane region" description="Helical" evidence="9">
    <location>
        <begin position="72"/>
        <end position="95"/>
    </location>
</feature>
<dbReference type="CDD" id="cd00082">
    <property type="entry name" value="HisKA"/>
    <property type="match status" value="1"/>
</dbReference>
<dbReference type="GO" id="GO:0000155">
    <property type="term" value="F:phosphorelay sensor kinase activity"/>
    <property type="evidence" value="ECO:0007669"/>
    <property type="project" value="InterPro"/>
</dbReference>
<dbReference type="InterPro" id="IPR004358">
    <property type="entry name" value="Sig_transdc_His_kin-like_C"/>
</dbReference>
<keyword evidence="5" id="KW-0547">Nucleotide-binding</keyword>
<feature type="transmembrane region" description="Helical" evidence="9">
    <location>
        <begin position="272"/>
        <end position="290"/>
    </location>
</feature>
<organism evidence="12 13">
    <name type="scientific">Nitrospirillum amazonense</name>
    <dbReference type="NCBI Taxonomy" id="28077"/>
    <lineage>
        <taxon>Bacteria</taxon>
        <taxon>Pseudomonadati</taxon>
        <taxon>Pseudomonadota</taxon>
        <taxon>Alphaproteobacteria</taxon>
        <taxon>Rhodospirillales</taxon>
        <taxon>Azospirillaceae</taxon>
        <taxon>Nitrospirillum</taxon>
    </lineage>
</organism>
<dbReference type="Proteomes" id="UP000315751">
    <property type="component" value="Unassembled WGS sequence"/>
</dbReference>
<comment type="caution">
    <text evidence="12">The sequence shown here is derived from an EMBL/GenBank/DDBJ whole genome shotgun (WGS) entry which is preliminary data.</text>
</comment>
<dbReference type="PANTHER" id="PTHR43065">
    <property type="entry name" value="SENSOR HISTIDINE KINASE"/>
    <property type="match status" value="1"/>
</dbReference>
<dbReference type="Gene3D" id="1.10.287.130">
    <property type="match status" value="1"/>
</dbReference>
<dbReference type="Pfam" id="PF00512">
    <property type="entry name" value="HisKA"/>
    <property type="match status" value="1"/>
</dbReference>
<dbReference type="SUPFAM" id="SSF55785">
    <property type="entry name" value="PYP-like sensor domain (PAS domain)"/>
    <property type="match status" value="1"/>
</dbReference>
<dbReference type="CDD" id="cd00130">
    <property type="entry name" value="PAS"/>
    <property type="match status" value="1"/>
</dbReference>
<dbReference type="SMART" id="SM00387">
    <property type="entry name" value="HATPase_c"/>
    <property type="match status" value="1"/>
</dbReference>
<evidence type="ECO:0000256" key="1">
    <source>
        <dbReference type="ARBA" id="ARBA00000085"/>
    </source>
</evidence>
<evidence type="ECO:0000256" key="5">
    <source>
        <dbReference type="ARBA" id="ARBA00022741"/>
    </source>
</evidence>
<dbReference type="OrthoDB" id="7568856at2"/>
<dbReference type="SUPFAM" id="SSF55874">
    <property type="entry name" value="ATPase domain of HSP90 chaperone/DNA topoisomerase II/histidine kinase"/>
    <property type="match status" value="1"/>
</dbReference>
<keyword evidence="7" id="KW-0067">ATP-binding</keyword>
<dbReference type="InterPro" id="IPR000014">
    <property type="entry name" value="PAS"/>
</dbReference>
<keyword evidence="4" id="KW-0808">Transferase</keyword>
<dbReference type="InterPro" id="IPR036097">
    <property type="entry name" value="HisK_dim/P_sf"/>
</dbReference>
<dbReference type="InterPro" id="IPR035965">
    <property type="entry name" value="PAS-like_dom_sf"/>
</dbReference>
<dbReference type="SMART" id="SM00388">
    <property type="entry name" value="HisKA"/>
    <property type="match status" value="1"/>
</dbReference>
<feature type="transmembrane region" description="Helical" evidence="9">
    <location>
        <begin position="46"/>
        <end position="66"/>
    </location>
</feature>
<feature type="transmembrane region" description="Helical" evidence="9">
    <location>
        <begin position="22"/>
        <end position="39"/>
    </location>
</feature>
<proteinExistence type="predicted"/>
<keyword evidence="13" id="KW-1185">Reference proteome</keyword>
<evidence type="ECO:0000256" key="6">
    <source>
        <dbReference type="ARBA" id="ARBA00022777"/>
    </source>
</evidence>
<evidence type="ECO:0000259" key="10">
    <source>
        <dbReference type="PROSITE" id="PS50109"/>
    </source>
</evidence>
<feature type="transmembrane region" description="Helical" evidence="9">
    <location>
        <begin position="116"/>
        <end position="138"/>
    </location>
</feature>
<evidence type="ECO:0000256" key="8">
    <source>
        <dbReference type="ARBA" id="ARBA00023012"/>
    </source>
</evidence>
<dbReference type="SUPFAM" id="SSF47384">
    <property type="entry name" value="Homodimeric domain of signal transducing histidine kinase"/>
    <property type="match status" value="1"/>
</dbReference>
<dbReference type="EMBL" id="VITR01000013">
    <property type="protein sequence ID" value="TWB38040.1"/>
    <property type="molecule type" value="Genomic_DNA"/>
</dbReference>
<feature type="domain" description="Histidine kinase" evidence="10">
    <location>
        <begin position="432"/>
        <end position="658"/>
    </location>
</feature>
<evidence type="ECO:0000256" key="4">
    <source>
        <dbReference type="ARBA" id="ARBA00022679"/>
    </source>
</evidence>
<dbReference type="SMART" id="SM00091">
    <property type="entry name" value="PAS"/>
    <property type="match status" value="1"/>
</dbReference>
<gene>
    <name evidence="12" type="ORF">FBZ90_11331</name>
</gene>
<dbReference type="InterPro" id="IPR036890">
    <property type="entry name" value="HATPase_C_sf"/>
</dbReference>
<protein>
    <recommendedName>
        <fullName evidence="2">histidine kinase</fullName>
        <ecNumber evidence="2">2.7.13.3</ecNumber>
    </recommendedName>
</protein>
<comment type="catalytic activity">
    <reaction evidence="1">
        <text>ATP + protein L-histidine = ADP + protein N-phospho-L-histidine.</text>
        <dbReference type="EC" id="2.7.13.3"/>
    </reaction>
</comment>
<accession>A0A560GX81</accession>
<reference evidence="12 13" key="1">
    <citation type="submission" date="2019-06" db="EMBL/GenBank/DDBJ databases">
        <title>Genomic Encyclopedia of Type Strains, Phase IV (KMG-V): Genome sequencing to study the core and pangenomes of soil and plant-associated prokaryotes.</title>
        <authorList>
            <person name="Whitman W."/>
        </authorList>
    </citation>
    <scope>NUCLEOTIDE SEQUENCE [LARGE SCALE GENOMIC DNA]</scope>
    <source>
        <strain evidence="12 13">BR 11622</strain>
    </source>
</reference>
<keyword evidence="3" id="KW-0597">Phosphoprotein</keyword>
<evidence type="ECO:0000256" key="3">
    <source>
        <dbReference type="ARBA" id="ARBA00022553"/>
    </source>
</evidence>
<dbReference type="InterPro" id="IPR003594">
    <property type="entry name" value="HATPase_dom"/>
</dbReference>
<evidence type="ECO:0000313" key="13">
    <source>
        <dbReference type="Proteomes" id="UP000315751"/>
    </source>
</evidence>
<feature type="transmembrane region" description="Helical" evidence="9">
    <location>
        <begin position="229"/>
        <end position="251"/>
    </location>
</feature>
<keyword evidence="9" id="KW-1133">Transmembrane helix</keyword>
<keyword evidence="6" id="KW-0418">Kinase</keyword>
<dbReference type="PROSITE" id="PS50109">
    <property type="entry name" value="HIS_KIN"/>
    <property type="match status" value="1"/>
</dbReference>
<evidence type="ECO:0000259" key="11">
    <source>
        <dbReference type="PROSITE" id="PS50112"/>
    </source>
</evidence>
<dbReference type="RefSeq" id="WP_145734797.1">
    <property type="nucleotide sequence ID" value="NZ_VITR01000013.1"/>
</dbReference>
<keyword evidence="8" id="KW-0902">Two-component regulatory system</keyword>
<dbReference type="NCBIfam" id="TIGR00229">
    <property type="entry name" value="sensory_box"/>
    <property type="match status" value="1"/>
</dbReference>
<dbReference type="Gene3D" id="3.30.450.20">
    <property type="entry name" value="PAS domain"/>
    <property type="match status" value="1"/>
</dbReference>